<dbReference type="EMBL" id="JAWDJX010000016">
    <property type="protein sequence ID" value="KAK3053449.1"/>
    <property type="molecule type" value="Genomic_DNA"/>
</dbReference>
<evidence type="ECO:0000256" key="1">
    <source>
        <dbReference type="SAM" id="MobiDB-lite"/>
    </source>
</evidence>
<gene>
    <name evidence="2" type="ORF">LTR09_005618</name>
</gene>
<comment type="caution">
    <text evidence="2">The sequence shown here is derived from an EMBL/GenBank/DDBJ whole genome shotgun (WGS) entry which is preliminary data.</text>
</comment>
<evidence type="ECO:0000313" key="2">
    <source>
        <dbReference type="EMBL" id="KAK3053449.1"/>
    </source>
</evidence>
<accession>A0AAJ0GDP2</accession>
<feature type="region of interest" description="Disordered" evidence="1">
    <location>
        <begin position="132"/>
        <end position="166"/>
    </location>
</feature>
<dbReference type="Proteomes" id="UP001271007">
    <property type="component" value="Unassembled WGS sequence"/>
</dbReference>
<keyword evidence="3" id="KW-1185">Reference proteome</keyword>
<dbReference type="AlphaFoldDB" id="A0AAJ0GDP2"/>
<sequence length="166" mass="18380">MQSSPNAPLGPRTAQPTACNNEPFQQYALAASAPPAKKQRRVNQDPYGGDGIDIDILLEEVTTFENPIVHFDFEKMLDYEIAAPTFEHSQAVLRLKQVSGHLSGSSSVVGDGWRGWMERVKDVVGDGNVAPKKVAGQKEQKVEPQVAHWEEEKPLEGFENGMPRWP</sequence>
<proteinExistence type="predicted"/>
<name>A0AAJ0GDP2_9PEZI</name>
<reference evidence="2" key="1">
    <citation type="submission" date="2023-04" db="EMBL/GenBank/DDBJ databases">
        <title>Black Yeasts Isolated from many extreme environments.</title>
        <authorList>
            <person name="Coleine C."/>
            <person name="Stajich J.E."/>
            <person name="Selbmann L."/>
        </authorList>
    </citation>
    <scope>NUCLEOTIDE SEQUENCE</scope>
    <source>
        <strain evidence="2">CCFEE 5312</strain>
    </source>
</reference>
<organism evidence="2 3">
    <name type="scientific">Extremus antarcticus</name>
    <dbReference type="NCBI Taxonomy" id="702011"/>
    <lineage>
        <taxon>Eukaryota</taxon>
        <taxon>Fungi</taxon>
        <taxon>Dikarya</taxon>
        <taxon>Ascomycota</taxon>
        <taxon>Pezizomycotina</taxon>
        <taxon>Dothideomycetes</taxon>
        <taxon>Dothideomycetidae</taxon>
        <taxon>Mycosphaerellales</taxon>
        <taxon>Extremaceae</taxon>
        <taxon>Extremus</taxon>
    </lineage>
</organism>
<protein>
    <submittedName>
        <fullName evidence="2">Uncharacterized protein</fullName>
    </submittedName>
</protein>
<feature type="compositionally biased region" description="Basic and acidic residues" evidence="1">
    <location>
        <begin position="136"/>
        <end position="156"/>
    </location>
</feature>
<evidence type="ECO:0000313" key="3">
    <source>
        <dbReference type="Proteomes" id="UP001271007"/>
    </source>
</evidence>
<feature type="region of interest" description="Disordered" evidence="1">
    <location>
        <begin position="1"/>
        <end position="21"/>
    </location>
</feature>